<dbReference type="SMART" id="SM00959">
    <property type="entry name" value="Rho_N"/>
    <property type="match status" value="1"/>
</dbReference>
<dbReference type="GO" id="GO:0006353">
    <property type="term" value="P:DNA-templated transcription termination"/>
    <property type="evidence" value="ECO:0007669"/>
    <property type="project" value="InterPro"/>
</dbReference>
<comment type="caution">
    <text evidence="3">The sequence shown here is derived from an EMBL/GenBank/DDBJ whole genome shotgun (WGS) entry which is preliminary data.</text>
</comment>
<sequence>MDYTYADLKKKNVADLREIAKAEGIQGYSQLNKEHLLEKICNELNIDMHVHHEVVGVDKKAIKQKIKDLKKKRDELIAAKNYDELAKVRRQIKRMKNRLRRAMV</sequence>
<feature type="domain" description="Rho termination factor-like N-terminal" evidence="2">
    <location>
        <begin position="7"/>
        <end position="46"/>
    </location>
</feature>
<feature type="coiled-coil region" evidence="1">
    <location>
        <begin position="59"/>
        <end position="102"/>
    </location>
</feature>
<evidence type="ECO:0000313" key="3">
    <source>
        <dbReference type="EMBL" id="HHJ51569.1"/>
    </source>
</evidence>
<dbReference type="Proteomes" id="UP000886124">
    <property type="component" value="Unassembled WGS sequence"/>
</dbReference>
<evidence type="ECO:0000256" key="1">
    <source>
        <dbReference type="SAM" id="Coils"/>
    </source>
</evidence>
<evidence type="ECO:0000259" key="2">
    <source>
        <dbReference type="SMART" id="SM00959"/>
    </source>
</evidence>
<dbReference type="AlphaFoldDB" id="A0A7V5UDW4"/>
<proteinExistence type="predicted"/>
<protein>
    <recommendedName>
        <fullName evidence="2">Rho termination factor-like N-terminal domain-containing protein</fullName>
    </recommendedName>
</protein>
<dbReference type="Pfam" id="PF07498">
    <property type="entry name" value="Rho_N"/>
    <property type="match status" value="1"/>
</dbReference>
<name>A0A7V5UDW4_CALAY</name>
<dbReference type="InterPro" id="IPR036269">
    <property type="entry name" value="Rho_N_sf"/>
</dbReference>
<reference evidence="3" key="1">
    <citation type="journal article" date="2020" name="mSystems">
        <title>Genome- and Community-Level Interaction Insights into Carbon Utilization and Element Cycling Functions of Hydrothermarchaeota in Hydrothermal Sediment.</title>
        <authorList>
            <person name="Zhou Z."/>
            <person name="Liu Y."/>
            <person name="Xu W."/>
            <person name="Pan J."/>
            <person name="Luo Z.H."/>
            <person name="Li M."/>
        </authorList>
    </citation>
    <scope>NUCLEOTIDE SEQUENCE [LARGE SCALE GENOMIC DNA]</scope>
    <source>
        <strain evidence="3">HyVt-527</strain>
    </source>
</reference>
<organism evidence="3">
    <name type="scientific">Caldithrix abyssi</name>
    <dbReference type="NCBI Taxonomy" id="187145"/>
    <lineage>
        <taxon>Bacteria</taxon>
        <taxon>Pseudomonadati</taxon>
        <taxon>Calditrichota</taxon>
        <taxon>Calditrichia</taxon>
        <taxon>Calditrichales</taxon>
        <taxon>Calditrichaceae</taxon>
        <taxon>Caldithrix</taxon>
    </lineage>
</organism>
<dbReference type="InterPro" id="IPR011112">
    <property type="entry name" value="Rho-like_N"/>
</dbReference>
<gene>
    <name evidence="3" type="ORF">ENJ89_00115</name>
</gene>
<dbReference type="Gene3D" id="1.10.720.10">
    <property type="match status" value="1"/>
</dbReference>
<keyword evidence="1" id="KW-0175">Coiled coil</keyword>
<dbReference type="SUPFAM" id="SSF68912">
    <property type="entry name" value="Rho N-terminal domain-like"/>
    <property type="match status" value="1"/>
</dbReference>
<accession>A0A7V5UDW4</accession>
<dbReference type="EMBL" id="DROD01000007">
    <property type="protein sequence ID" value="HHJ51569.1"/>
    <property type="molecule type" value="Genomic_DNA"/>
</dbReference>